<dbReference type="GeneID" id="105296010"/>
<evidence type="ECO:0000259" key="4">
    <source>
        <dbReference type="PROSITE" id="PS50041"/>
    </source>
</evidence>
<dbReference type="CTD" id="9976"/>
<dbReference type="GO" id="GO:0005886">
    <property type="term" value="C:plasma membrane"/>
    <property type="evidence" value="ECO:0007669"/>
    <property type="project" value="UniProtKB-SubCell"/>
</dbReference>
<dbReference type="InterPro" id="IPR050828">
    <property type="entry name" value="C-type_lectin/matrix_domain"/>
</dbReference>
<keyword evidence="2" id="KW-0430">Lectin</keyword>
<evidence type="ECO:0000313" key="6">
    <source>
        <dbReference type="RefSeq" id="XP_023389801.1"/>
    </source>
</evidence>
<dbReference type="RefSeq" id="XP_023389801.1">
    <property type="nucleotide sequence ID" value="XM_023534033.1"/>
</dbReference>
<reference evidence="6" key="1">
    <citation type="submission" date="2025-08" db="UniProtKB">
        <authorList>
            <consortium name="RefSeq"/>
        </authorList>
    </citation>
    <scope>IDENTIFICATION</scope>
    <source>
        <tissue evidence="6">Kidney</tissue>
    </source>
</reference>
<comment type="subcellular location">
    <subcellularLocation>
        <location evidence="1">Cell membrane</location>
        <topology evidence="1">Single-pass type II membrane protein</topology>
    </subcellularLocation>
</comment>
<evidence type="ECO:0000313" key="5">
    <source>
        <dbReference type="Proteomes" id="UP000515202"/>
    </source>
</evidence>
<evidence type="ECO:0000256" key="3">
    <source>
        <dbReference type="SAM" id="Phobius"/>
    </source>
</evidence>
<dbReference type="PROSITE" id="PS50041">
    <property type="entry name" value="C_TYPE_LECTIN_2"/>
    <property type="match status" value="1"/>
</dbReference>
<dbReference type="PANTHER" id="PTHR45710:SF15">
    <property type="entry name" value="C-TYPE LECTIN DOMAIN FAMILY 2 MEMBER B"/>
    <property type="match status" value="1"/>
</dbReference>
<evidence type="ECO:0000256" key="1">
    <source>
        <dbReference type="ARBA" id="ARBA00004401"/>
    </source>
</evidence>
<proteinExistence type="predicted"/>
<sequence length="190" mass="21661">MAQSISIAALDEGMSNPNNGSQETDGTKRGFYSKHKSKIFISLFITSAILNIILAIVVVWSLHRCCQDGWIGFQNNCYYFSKQEGDWNSSRYNCSIQHADLTVINNKEEMNFLRQHKCTSDHWIGLHMTESQTGKWINGIIFNKWFDVRGNEKCAYLSDDGAATARCYTERKWICRGKKGARRNKGGFAP</sequence>
<dbReference type="InterPro" id="IPR016186">
    <property type="entry name" value="C-type_lectin-like/link_sf"/>
</dbReference>
<feature type="domain" description="C-type lectin" evidence="4">
    <location>
        <begin position="73"/>
        <end position="176"/>
    </location>
</feature>
<dbReference type="Gene3D" id="3.10.100.10">
    <property type="entry name" value="Mannose-Binding Protein A, subunit A"/>
    <property type="match status" value="1"/>
</dbReference>
<organism evidence="5 6">
    <name type="scientific">Pteropus vampyrus</name>
    <name type="common">Large flying fox</name>
    <dbReference type="NCBI Taxonomy" id="132908"/>
    <lineage>
        <taxon>Eukaryota</taxon>
        <taxon>Metazoa</taxon>
        <taxon>Chordata</taxon>
        <taxon>Craniata</taxon>
        <taxon>Vertebrata</taxon>
        <taxon>Euteleostomi</taxon>
        <taxon>Mammalia</taxon>
        <taxon>Eutheria</taxon>
        <taxon>Laurasiatheria</taxon>
        <taxon>Chiroptera</taxon>
        <taxon>Yinpterochiroptera</taxon>
        <taxon>Pteropodoidea</taxon>
        <taxon>Pteropodidae</taxon>
        <taxon>Pteropodinae</taxon>
        <taxon>Pteropus</taxon>
    </lineage>
</organism>
<dbReference type="AlphaFoldDB" id="A0A6P6CQH3"/>
<dbReference type="InterPro" id="IPR001304">
    <property type="entry name" value="C-type_lectin-like"/>
</dbReference>
<dbReference type="Pfam" id="PF00059">
    <property type="entry name" value="Lectin_C"/>
    <property type="match status" value="1"/>
</dbReference>
<dbReference type="OrthoDB" id="8935730at2759"/>
<accession>A0A6P6CQH3</accession>
<dbReference type="SUPFAM" id="SSF56436">
    <property type="entry name" value="C-type lectin-like"/>
    <property type="match status" value="1"/>
</dbReference>
<dbReference type="CDD" id="cd03593">
    <property type="entry name" value="CLECT_NK_receptors_like"/>
    <property type="match status" value="1"/>
</dbReference>
<name>A0A6P6CQH3_PTEVA</name>
<feature type="transmembrane region" description="Helical" evidence="3">
    <location>
        <begin position="39"/>
        <end position="62"/>
    </location>
</feature>
<keyword evidence="5" id="KW-1185">Reference proteome</keyword>
<dbReference type="SMART" id="SM00034">
    <property type="entry name" value="CLECT"/>
    <property type="match status" value="1"/>
</dbReference>
<dbReference type="InterPro" id="IPR033992">
    <property type="entry name" value="NKR-like_CTLD"/>
</dbReference>
<evidence type="ECO:0000256" key="2">
    <source>
        <dbReference type="ARBA" id="ARBA00022734"/>
    </source>
</evidence>
<keyword evidence="3" id="KW-1133">Transmembrane helix</keyword>
<protein>
    <submittedName>
        <fullName evidence="6">C-type lectin domain family 2 member B isoform X1</fullName>
    </submittedName>
</protein>
<dbReference type="InterPro" id="IPR016187">
    <property type="entry name" value="CTDL_fold"/>
</dbReference>
<gene>
    <name evidence="6" type="primary">CLEC2B</name>
</gene>
<keyword evidence="3" id="KW-0472">Membrane</keyword>
<dbReference type="PANTHER" id="PTHR45710">
    <property type="entry name" value="C-TYPE LECTIN DOMAIN-CONTAINING PROTEIN 180"/>
    <property type="match status" value="1"/>
</dbReference>
<dbReference type="KEGG" id="pvp:105296010"/>
<dbReference type="Proteomes" id="UP000515202">
    <property type="component" value="Unplaced"/>
</dbReference>
<dbReference type="GO" id="GO:0030246">
    <property type="term" value="F:carbohydrate binding"/>
    <property type="evidence" value="ECO:0007669"/>
    <property type="project" value="UniProtKB-KW"/>
</dbReference>
<keyword evidence="3" id="KW-0812">Transmembrane</keyword>